<evidence type="ECO:0000256" key="3">
    <source>
        <dbReference type="ARBA" id="ARBA00023277"/>
    </source>
</evidence>
<dbReference type="InterPro" id="IPR008928">
    <property type="entry name" value="6-hairpin_glycosidase_sf"/>
</dbReference>
<evidence type="ECO:0000259" key="8">
    <source>
        <dbReference type="Pfam" id="PF00759"/>
    </source>
</evidence>
<dbReference type="EC" id="3.2.1.4" evidence="7"/>
<name>A0AB39MIP4_9ACTN</name>
<organism evidence="11">
    <name type="scientific">Streptomyces sp. R08</name>
    <dbReference type="NCBI Taxonomy" id="3238624"/>
    <lineage>
        <taxon>Bacteria</taxon>
        <taxon>Bacillati</taxon>
        <taxon>Actinomycetota</taxon>
        <taxon>Actinomycetes</taxon>
        <taxon>Kitasatosporales</taxon>
        <taxon>Streptomycetaceae</taxon>
        <taxon>Streptomyces</taxon>
    </lineage>
</organism>
<evidence type="ECO:0000256" key="5">
    <source>
        <dbReference type="ARBA" id="ARBA00023326"/>
    </source>
</evidence>
<feature type="domain" description="CBM-cenC" evidence="9">
    <location>
        <begin position="55"/>
        <end position="172"/>
    </location>
</feature>
<protein>
    <recommendedName>
        <fullName evidence="7">Endoglucanase</fullName>
        <ecNumber evidence="7">3.2.1.4</ecNumber>
    </recommendedName>
</protein>
<keyword evidence="3 6" id="KW-0119">Carbohydrate metabolism</keyword>
<dbReference type="CDD" id="cd02850">
    <property type="entry name" value="E_set_Cellulase_N"/>
    <property type="match status" value="1"/>
</dbReference>
<keyword evidence="7" id="KW-0732">Signal</keyword>
<evidence type="ECO:0000256" key="2">
    <source>
        <dbReference type="ARBA" id="ARBA00022801"/>
    </source>
</evidence>
<dbReference type="PROSITE" id="PS00698">
    <property type="entry name" value="GH9_3"/>
    <property type="match status" value="1"/>
</dbReference>
<keyword evidence="5 6" id="KW-0624">Polysaccharide degradation</keyword>
<dbReference type="PANTHER" id="PTHR22298">
    <property type="entry name" value="ENDO-1,4-BETA-GLUCANASE"/>
    <property type="match status" value="1"/>
</dbReference>
<dbReference type="Gene3D" id="2.60.120.260">
    <property type="entry name" value="Galactose-binding domain-like"/>
    <property type="match status" value="1"/>
</dbReference>
<dbReference type="InterPro" id="IPR001701">
    <property type="entry name" value="Glyco_hydro_9"/>
</dbReference>
<dbReference type="GO" id="GO:0030245">
    <property type="term" value="P:cellulose catabolic process"/>
    <property type="evidence" value="ECO:0007669"/>
    <property type="project" value="UniProtKB-KW"/>
</dbReference>
<evidence type="ECO:0000256" key="1">
    <source>
        <dbReference type="ARBA" id="ARBA00007072"/>
    </source>
</evidence>
<reference evidence="11" key="1">
    <citation type="submission" date="2024-07" db="EMBL/GenBank/DDBJ databases">
        <authorList>
            <person name="Yu S.T."/>
        </authorList>
    </citation>
    <scope>NUCLEOTIDE SEQUENCE</scope>
    <source>
        <strain evidence="11">R08</strain>
    </source>
</reference>
<dbReference type="SUPFAM" id="SSF48208">
    <property type="entry name" value="Six-hairpin glycosidases"/>
    <property type="match status" value="1"/>
</dbReference>
<evidence type="ECO:0000256" key="7">
    <source>
        <dbReference type="RuleBase" id="RU361166"/>
    </source>
</evidence>
<sequence>MFRRTRLRTTGFRRARWGAAFLVAALTVATLAATPVNPALPVASAHAADAPYERVLNGTFDNGKTSWWSSGNTPSTVTSGRLCADVPAGTVNVWDSMIGQNDIPLEAGQPYTLRFTASATRDVSIHAVLQLPAAPFTTTLNKTAALTTTPKTFQFTGTSTAADLHAQLSFQQGGATQPFTLCLDDVSLTGGAIPPGGGRDFGSPVRTNQYGYAVHGPKKASIVNAATKPVSWRLLNASGAVVTSGRTHVQGTDAASGDHVHIADFSSVRRAGTGYTLVVGDATSHPFAIAENPYQALSKDSLGYFYDVRSGTPIEARYAGAAYARPAGHLGVAPNKGDTDVPCLPGTCDYSLDVQGGWYDAGDQGKYVVNGALAAWQLMDSYERSRAQGDIAGLRDGLLSIPENHNGVPDVLDESRWETEFLLSMQVPAGEPLAGMVHHKVHDLAWTALPTRPDQDSQPRYLHAPSTAATLNLAAAGAQCARVWARYDAAFAHRCLTAAETAWKAALAHPDVYAPSDDSVGGGAYADTDVTDEFSWAATELYATTHDRAYLSRIDTEITPAGFSWRDTGALADLTVVRLPSRFPARMVAAARKRVLAVADGFVRDERSQGYPNPNLPTDGAYVWGSNSVTANNAMVVATAYDLTHRDGYRSAVLESMDYLLGRNALNQSFVTGYGTQASHNQHNRIWAHQIDPNLPNPPAGSLAGGPDSALQDPVAQQNLVGCAPATCYIDDIYSYSTNEVAINWNSALAWVATFAADSAR</sequence>
<keyword evidence="7" id="KW-0136">Cellulose degradation</keyword>
<gene>
    <name evidence="11" type="ORF">AB5J58_41460</name>
</gene>
<evidence type="ECO:0000256" key="4">
    <source>
        <dbReference type="ARBA" id="ARBA00023295"/>
    </source>
</evidence>
<dbReference type="InterPro" id="IPR012341">
    <property type="entry name" value="6hp_glycosidase-like_sf"/>
</dbReference>
<dbReference type="InterPro" id="IPR008979">
    <property type="entry name" value="Galactose-bd-like_sf"/>
</dbReference>
<comment type="catalytic activity">
    <reaction evidence="7">
        <text>Endohydrolysis of (1-&gt;4)-beta-D-glucosidic linkages in cellulose, lichenin and cereal beta-D-glucans.</text>
        <dbReference type="EC" id="3.2.1.4"/>
    </reaction>
</comment>
<feature type="active site" evidence="6">
    <location>
        <position position="731"/>
    </location>
</feature>
<dbReference type="Pfam" id="PF02018">
    <property type="entry name" value="CBM_4_9"/>
    <property type="match status" value="1"/>
</dbReference>
<dbReference type="InterPro" id="IPR003305">
    <property type="entry name" value="CenC_carb-bd"/>
</dbReference>
<dbReference type="EMBL" id="CP163431">
    <property type="protein sequence ID" value="XDQ06240.1"/>
    <property type="molecule type" value="Genomic_DNA"/>
</dbReference>
<proteinExistence type="inferred from homology"/>
<evidence type="ECO:0000259" key="10">
    <source>
        <dbReference type="Pfam" id="PF02927"/>
    </source>
</evidence>
<feature type="signal peptide" evidence="7">
    <location>
        <begin position="1"/>
        <end position="32"/>
    </location>
</feature>
<feature type="chain" id="PRO_5044043454" description="Endoglucanase" evidence="7">
    <location>
        <begin position="33"/>
        <end position="761"/>
    </location>
</feature>
<evidence type="ECO:0000256" key="6">
    <source>
        <dbReference type="PROSITE-ProRule" id="PRU10060"/>
    </source>
</evidence>
<feature type="active site" evidence="6">
    <location>
        <position position="740"/>
    </location>
</feature>
<comment type="similarity">
    <text evidence="1 6 7">Belongs to the glycosyl hydrolase 9 (cellulase E) family.</text>
</comment>
<evidence type="ECO:0000313" key="11">
    <source>
        <dbReference type="EMBL" id="XDQ06240.1"/>
    </source>
</evidence>
<dbReference type="InterPro" id="IPR014756">
    <property type="entry name" value="Ig_E-set"/>
</dbReference>
<dbReference type="SUPFAM" id="SSF49785">
    <property type="entry name" value="Galactose-binding domain-like"/>
    <property type="match status" value="1"/>
</dbReference>
<dbReference type="Gene3D" id="1.50.10.10">
    <property type="match status" value="1"/>
</dbReference>
<feature type="domain" description="Glycoside hydrolase family 9" evidence="8">
    <location>
        <begin position="294"/>
        <end position="752"/>
    </location>
</feature>
<dbReference type="InterPro" id="IPR013783">
    <property type="entry name" value="Ig-like_fold"/>
</dbReference>
<dbReference type="GO" id="GO:0008810">
    <property type="term" value="F:cellulase activity"/>
    <property type="evidence" value="ECO:0007669"/>
    <property type="project" value="UniProtKB-EC"/>
</dbReference>
<keyword evidence="4 6" id="KW-0326">Glycosidase</keyword>
<dbReference type="SUPFAM" id="SSF81296">
    <property type="entry name" value="E set domains"/>
    <property type="match status" value="1"/>
</dbReference>
<keyword evidence="2 6" id="KW-0378">Hydrolase</keyword>
<dbReference type="RefSeq" id="WP_369191230.1">
    <property type="nucleotide sequence ID" value="NZ_CP163431.1"/>
</dbReference>
<dbReference type="Pfam" id="PF00759">
    <property type="entry name" value="Glyco_hydro_9"/>
    <property type="match status" value="1"/>
</dbReference>
<dbReference type="Gene3D" id="2.60.40.10">
    <property type="entry name" value="Immunoglobulins"/>
    <property type="match status" value="1"/>
</dbReference>
<accession>A0AB39MIP4</accession>
<dbReference type="AlphaFoldDB" id="A0AB39MIP4"/>
<feature type="domain" description="Cellulase Ig-like" evidence="10">
    <location>
        <begin position="202"/>
        <end position="284"/>
    </location>
</feature>
<dbReference type="InterPro" id="IPR004197">
    <property type="entry name" value="Cellulase_Ig-like"/>
</dbReference>
<dbReference type="InterPro" id="IPR033126">
    <property type="entry name" value="Glyco_hydro_9_Asp/Glu_AS"/>
</dbReference>
<dbReference type="Pfam" id="PF02927">
    <property type="entry name" value="CelD_N"/>
    <property type="match status" value="1"/>
</dbReference>
<evidence type="ECO:0000259" key="9">
    <source>
        <dbReference type="Pfam" id="PF02018"/>
    </source>
</evidence>